<keyword evidence="2" id="KW-1185">Reference proteome</keyword>
<organism evidence="1 2">
    <name type="scientific">Xylaria curta</name>
    <dbReference type="NCBI Taxonomy" id="42375"/>
    <lineage>
        <taxon>Eukaryota</taxon>
        <taxon>Fungi</taxon>
        <taxon>Dikarya</taxon>
        <taxon>Ascomycota</taxon>
        <taxon>Pezizomycotina</taxon>
        <taxon>Sordariomycetes</taxon>
        <taxon>Xylariomycetidae</taxon>
        <taxon>Xylariales</taxon>
        <taxon>Xylariaceae</taxon>
        <taxon>Xylaria</taxon>
    </lineage>
</organism>
<accession>A0ACC1P874</accession>
<name>A0ACC1P874_9PEZI</name>
<comment type="caution">
    <text evidence="1">The sequence shown here is derived from an EMBL/GenBank/DDBJ whole genome shotgun (WGS) entry which is preliminary data.</text>
</comment>
<proteinExistence type="predicted"/>
<evidence type="ECO:0000313" key="2">
    <source>
        <dbReference type="Proteomes" id="UP001143856"/>
    </source>
</evidence>
<protein>
    <submittedName>
        <fullName evidence="1">Uncharacterized protein</fullName>
    </submittedName>
</protein>
<reference evidence="1" key="1">
    <citation type="submission" date="2022-10" db="EMBL/GenBank/DDBJ databases">
        <title>Genome Sequence of Xylaria curta.</title>
        <authorList>
            <person name="Buettner E."/>
        </authorList>
    </citation>
    <scope>NUCLEOTIDE SEQUENCE</scope>
    <source>
        <strain evidence="1">Babe10</strain>
    </source>
</reference>
<evidence type="ECO:0000313" key="1">
    <source>
        <dbReference type="EMBL" id="KAJ2988339.1"/>
    </source>
</evidence>
<dbReference type="EMBL" id="JAPDGR010000661">
    <property type="protein sequence ID" value="KAJ2988339.1"/>
    <property type="molecule type" value="Genomic_DNA"/>
</dbReference>
<sequence length="114" mass="13088">MFSWLSRNGSELHNISGTDMDERRSPISHLRRLTPITKRAFVSMAGFKWDDKAERDLLMAIRLVESQYNAVTMQSWKKIAQVMNMMGYENATDLVFKAPCASEMFTYTALNGDN</sequence>
<gene>
    <name evidence="1" type="ORF">NUW58_g4030</name>
</gene>
<dbReference type="Proteomes" id="UP001143856">
    <property type="component" value="Unassembled WGS sequence"/>
</dbReference>